<protein>
    <recommendedName>
        <fullName evidence="3">Lipoprotein</fullName>
    </recommendedName>
</protein>
<evidence type="ECO:0000313" key="2">
    <source>
        <dbReference type="Proteomes" id="UP000781958"/>
    </source>
</evidence>
<keyword evidence="2" id="KW-1185">Reference proteome</keyword>
<evidence type="ECO:0008006" key="3">
    <source>
        <dbReference type="Google" id="ProtNLM"/>
    </source>
</evidence>
<dbReference type="RefSeq" id="WP_209767693.1">
    <property type="nucleotide sequence ID" value="NZ_JAGINP010000012.1"/>
</dbReference>
<proteinExistence type="predicted"/>
<sequence length="86" mass="8918">MKSLLALSAAALVVTGCSSEIPITGSTGLGEAVRANMAAQIVPVPPSPQAGMPIEVPAQRTTLAIERYMKGEVTPLRTESANSKRQ</sequence>
<dbReference type="EMBL" id="JAGINP010000012">
    <property type="protein sequence ID" value="MBP2293771.1"/>
    <property type="molecule type" value="Genomic_DNA"/>
</dbReference>
<organism evidence="1 2">
    <name type="scientific">Azospirillum rugosum</name>
    <dbReference type="NCBI Taxonomy" id="416170"/>
    <lineage>
        <taxon>Bacteria</taxon>
        <taxon>Pseudomonadati</taxon>
        <taxon>Pseudomonadota</taxon>
        <taxon>Alphaproteobacteria</taxon>
        <taxon>Rhodospirillales</taxon>
        <taxon>Azospirillaceae</taxon>
        <taxon>Azospirillum</taxon>
    </lineage>
</organism>
<dbReference type="Proteomes" id="UP000781958">
    <property type="component" value="Unassembled WGS sequence"/>
</dbReference>
<accession>A0ABS4SMJ0</accession>
<reference evidence="1 2" key="1">
    <citation type="submission" date="2021-03" db="EMBL/GenBank/DDBJ databases">
        <title>Genomic Encyclopedia of Type Strains, Phase III (KMG-III): the genomes of soil and plant-associated and newly described type strains.</title>
        <authorList>
            <person name="Whitman W."/>
        </authorList>
    </citation>
    <scope>NUCLEOTIDE SEQUENCE [LARGE SCALE GENOMIC DNA]</scope>
    <source>
        <strain evidence="1 2">IMMIB AFH-6</strain>
    </source>
</reference>
<dbReference type="PROSITE" id="PS51257">
    <property type="entry name" value="PROKAR_LIPOPROTEIN"/>
    <property type="match status" value="1"/>
</dbReference>
<evidence type="ECO:0000313" key="1">
    <source>
        <dbReference type="EMBL" id="MBP2293771.1"/>
    </source>
</evidence>
<gene>
    <name evidence="1" type="ORF">J2851_003555</name>
</gene>
<comment type="caution">
    <text evidence="1">The sequence shown here is derived from an EMBL/GenBank/DDBJ whole genome shotgun (WGS) entry which is preliminary data.</text>
</comment>
<name>A0ABS4SMJ0_9PROT</name>